<evidence type="ECO:0000313" key="5">
    <source>
        <dbReference type="EMBL" id="MEW9308789.1"/>
    </source>
</evidence>
<name>A0ABV3PT12_9HYPH</name>
<evidence type="ECO:0000259" key="4">
    <source>
        <dbReference type="PROSITE" id="PS51071"/>
    </source>
</evidence>
<dbReference type="EMBL" id="JBHGPK010000002">
    <property type="protein sequence ID" value="MFC2249607.1"/>
    <property type="molecule type" value="Genomic_DNA"/>
</dbReference>
<dbReference type="PANTHER" id="PTHR30514">
    <property type="entry name" value="GLUCOKINASE"/>
    <property type="match status" value="1"/>
</dbReference>
<evidence type="ECO:0000313" key="7">
    <source>
        <dbReference type="Proteomes" id="UP001555786"/>
    </source>
</evidence>
<dbReference type="SUPFAM" id="SSF46689">
    <property type="entry name" value="Homeodomain-like"/>
    <property type="match status" value="1"/>
</dbReference>
<dbReference type="SUPFAM" id="SSF53697">
    <property type="entry name" value="SIS domain"/>
    <property type="match status" value="1"/>
</dbReference>
<comment type="caution">
    <text evidence="5">The sequence shown here is derived from an EMBL/GenBank/DDBJ whole genome shotgun (WGS) entry which is preliminary data.</text>
</comment>
<dbReference type="PROSITE" id="PS51071">
    <property type="entry name" value="HTH_RPIR"/>
    <property type="match status" value="1"/>
</dbReference>
<dbReference type="EMBL" id="JBFNQD010000010">
    <property type="protein sequence ID" value="MEW9308789.1"/>
    <property type="molecule type" value="Genomic_DNA"/>
</dbReference>
<dbReference type="InterPro" id="IPR047640">
    <property type="entry name" value="RpiR-like"/>
</dbReference>
<dbReference type="InterPro" id="IPR046348">
    <property type="entry name" value="SIS_dom_sf"/>
</dbReference>
<dbReference type="PANTHER" id="PTHR30514:SF18">
    <property type="entry name" value="RPIR-FAMILY TRANSCRIPTIONAL REGULATOR"/>
    <property type="match status" value="1"/>
</dbReference>
<keyword evidence="2" id="KW-0238">DNA-binding</keyword>
<protein>
    <submittedName>
        <fullName evidence="5">MurR/RpiR family transcriptional regulator</fullName>
    </submittedName>
</protein>
<evidence type="ECO:0000256" key="1">
    <source>
        <dbReference type="ARBA" id="ARBA00023015"/>
    </source>
</evidence>
<sequence length="292" mass="32014">MTKSPDAAATASDETLATTIRGKLGSLTPTERRAAHVLLSNYPFAGLETVAQFASRAGISAPSILRFIARLGFGAYADFQRHLKDELEAQLQSPLMKQAPEQANASPLSAFAAAVVANITHSFEAMAPTEFDAILAIITDTKRRLHVVGGRLTEAVALYTVRHLRVIRPDVTLVEGQAATWRDQVIDFGKRDVLIVFDIRRYQDDVILLAQEATERGATIILFTDQWLSPIARFARHVISARTGVPSNWDSNAAILAIIEALMAAATKTLWDLSKARMEALEILRKNSQRPV</sequence>
<dbReference type="InterPro" id="IPR001347">
    <property type="entry name" value="SIS_dom"/>
</dbReference>
<dbReference type="Proteomes" id="UP001595190">
    <property type="component" value="Unassembled WGS sequence"/>
</dbReference>
<accession>A0ABV3PT12</accession>
<evidence type="ECO:0000313" key="8">
    <source>
        <dbReference type="Proteomes" id="UP001595190"/>
    </source>
</evidence>
<dbReference type="Pfam" id="PF01418">
    <property type="entry name" value="HTH_6"/>
    <property type="match status" value="1"/>
</dbReference>
<dbReference type="Gene3D" id="3.40.50.10490">
    <property type="entry name" value="Glucose-6-phosphate isomerase like protein, domain 1"/>
    <property type="match status" value="1"/>
</dbReference>
<dbReference type="Gene3D" id="1.10.10.10">
    <property type="entry name" value="Winged helix-like DNA-binding domain superfamily/Winged helix DNA-binding domain"/>
    <property type="match status" value="1"/>
</dbReference>
<gene>
    <name evidence="5" type="ORF">ABXS05_24780</name>
    <name evidence="6" type="ORF">ACETRX_08285</name>
</gene>
<evidence type="ECO:0000313" key="6">
    <source>
        <dbReference type="EMBL" id="MFC2249607.1"/>
    </source>
</evidence>
<evidence type="ECO:0000256" key="3">
    <source>
        <dbReference type="ARBA" id="ARBA00023163"/>
    </source>
</evidence>
<feature type="domain" description="HTH rpiR-type" evidence="4">
    <location>
        <begin position="14"/>
        <end position="90"/>
    </location>
</feature>
<dbReference type="RefSeq" id="WP_311934414.1">
    <property type="nucleotide sequence ID" value="NZ_JAVSCS010000008.1"/>
</dbReference>
<dbReference type="InterPro" id="IPR036388">
    <property type="entry name" value="WH-like_DNA-bd_sf"/>
</dbReference>
<dbReference type="InterPro" id="IPR035472">
    <property type="entry name" value="RpiR-like_SIS"/>
</dbReference>
<dbReference type="CDD" id="cd05013">
    <property type="entry name" value="SIS_RpiR"/>
    <property type="match status" value="1"/>
</dbReference>
<keyword evidence="1" id="KW-0805">Transcription regulation</keyword>
<reference evidence="5 7" key="1">
    <citation type="submission" date="2024-07" db="EMBL/GenBank/DDBJ databases">
        <title>Description of Labrys sedimenti sp. nov., isolated from a diclofenac-degrading enrichment culture.</title>
        <authorList>
            <person name="Tancsics A."/>
            <person name="Csepanyi A."/>
        </authorList>
    </citation>
    <scope>NUCLEOTIDE SEQUENCE [LARGE SCALE GENOMIC DNA]</scope>
    <source>
        <strain evidence="5 7">LMG 23578</strain>
    </source>
</reference>
<organism evidence="5 7">
    <name type="scientific">Labrys neptuniae</name>
    <dbReference type="NCBI Taxonomy" id="376174"/>
    <lineage>
        <taxon>Bacteria</taxon>
        <taxon>Pseudomonadati</taxon>
        <taxon>Pseudomonadota</taxon>
        <taxon>Alphaproteobacteria</taxon>
        <taxon>Hyphomicrobiales</taxon>
        <taxon>Xanthobacteraceae</taxon>
        <taxon>Labrys</taxon>
    </lineage>
</organism>
<proteinExistence type="predicted"/>
<evidence type="ECO:0000256" key="2">
    <source>
        <dbReference type="ARBA" id="ARBA00023125"/>
    </source>
</evidence>
<dbReference type="InterPro" id="IPR000281">
    <property type="entry name" value="HTH_RpiR"/>
</dbReference>
<dbReference type="InterPro" id="IPR009057">
    <property type="entry name" value="Homeodomain-like_sf"/>
</dbReference>
<reference evidence="6 8" key="2">
    <citation type="submission" date="2024-09" db="EMBL/GenBank/DDBJ databases">
        <title>Description of Labrys sedimenti sp. nov., isolated from a diclofenac-degrading enrichment culture, and genome-based reclassification of Labrys portucalensis as a later heterotypic synonym of Labrys neptuniae.</title>
        <authorList>
            <person name="Tancsics A."/>
            <person name="Csepanyi A."/>
        </authorList>
    </citation>
    <scope>NUCLEOTIDE SEQUENCE [LARGE SCALE GENOMIC DNA]</scope>
    <source>
        <strain evidence="6 8">LMG 23412</strain>
    </source>
</reference>
<dbReference type="Pfam" id="PF01380">
    <property type="entry name" value="SIS"/>
    <property type="match status" value="1"/>
</dbReference>
<dbReference type="Proteomes" id="UP001555786">
    <property type="component" value="Unassembled WGS sequence"/>
</dbReference>
<keyword evidence="3" id="KW-0804">Transcription</keyword>
<keyword evidence="7" id="KW-1185">Reference proteome</keyword>